<dbReference type="InterPro" id="IPR006680">
    <property type="entry name" value="Amidohydro-rel"/>
</dbReference>
<dbReference type="OrthoDB" id="5450317at2"/>
<accession>I3ZIT7</accession>
<feature type="domain" description="Amidohydrolase-related" evidence="2">
    <location>
        <begin position="4"/>
        <end position="276"/>
    </location>
</feature>
<comment type="similarity">
    <text evidence="1">Belongs to the metallo-dependent hydrolases superfamily.</text>
</comment>
<dbReference type="HOGENOM" id="CLU_044590_3_0_0"/>
<dbReference type="Proteomes" id="UP000006056">
    <property type="component" value="Chromosome"/>
</dbReference>
<proteinExistence type="inferred from homology"/>
<evidence type="ECO:0000313" key="4">
    <source>
        <dbReference type="Proteomes" id="UP000006056"/>
    </source>
</evidence>
<dbReference type="RefSeq" id="WP_014786419.1">
    <property type="nucleotide sequence ID" value="NC_018014.1"/>
</dbReference>
<evidence type="ECO:0000259" key="2">
    <source>
        <dbReference type="Pfam" id="PF04909"/>
    </source>
</evidence>
<evidence type="ECO:0000256" key="1">
    <source>
        <dbReference type="ARBA" id="ARBA00038310"/>
    </source>
</evidence>
<organism evidence="3 4">
    <name type="scientific">Terriglobus roseus (strain DSM 18391 / NRRL B-41598 / KBS 63)</name>
    <dbReference type="NCBI Taxonomy" id="926566"/>
    <lineage>
        <taxon>Bacteria</taxon>
        <taxon>Pseudomonadati</taxon>
        <taxon>Acidobacteriota</taxon>
        <taxon>Terriglobia</taxon>
        <taxon>Terriglobales</taxon>
        <taxon>Acidobacteriaceae</taxon>
        <taxon>Terriglobus</taxon>
    </lineage>
</organism>
<dbReference type="InterPro" id="IPR032466">
    <property type="entry name" value="Metal_Hydrolase"/>
</dbReference>
<dbReference type="Gene3D" id="3.20.20.140">
    <property type="entry name" value="Metal-dependent hydrolases"/>
    <property type="match status" value="1"/>
</dbReference>
<dbReference type="KEGG" id="trs:Terro_2920"/>
<keyword evidence="4" id="KW-1185">Reference proteome</keyword>
<sequence length="290" mass="32962">MIQIDTHHHLWRYRAEEYDWISEEMQVLRQDFLLQDLKACLISASVAGTVAVQARETLEETEWLLALADEPLSPILGVVGWFPFLSQDMKQIVDRFQQNALLRGARFITQGRPAGFMDSDAFNQGIASLGGTGLVYDILIYRNQIDEATRLLDRHPNQRFVLDHIGKPAIRDGEFAPWKDSIVKMAQRENVSCKISGMVTEADWKGWTNDQLKPYFDTALESFGPNRIMVGSDWPVLTLGASYPQWWNTVRGWIADLSATEQEQILGSNAIKIYGLDTSRLIKEQMGEKA</sequence>
<dbReference type="EMBL" id="CP003379">
    <property type="protein sequence ID" value="AFL89155.1"/>
    <property type="molecule type" value="Genomic_DNA"/>
</dbReference>
<reference evidence="3 4" key="1">
    <citation type="submission" date="2012-06" db="EMBL/GenBank/DDBJ databases">
        <title>Complete genome of Terriglobus roseus DSM 18391.</title>
        <authorList>
            <consortium name="US DOE Joint Genome Institute (JGI-PGF)"/>
            <person name="Lucas S."/>
            <person name="Copeland A."/>
            <person name="Lapidus A."/>
            <person name="Glavina del Rio T."/>
            <person name="Dalin E."/>
            <person name="Tice H."/>
            <person name="Bruce D."/>
            <person name="Goodwin L."/>
            <person name="Pitluck S."/>
            <person name="Peters L."/>
            <person name="Mikhailova N."/>
            <person name="Munk A.C.C."/>
            <person name="Kyrpides N."/>
            <person name="Mavromatis K."/>
            <person name="Ivanova N."/>
            <person name="Brettin T."/>
            <person name="Detter J.C."/>
            <person name="Han C."/>
            <person name="Larimer F."/>
            <person name="Land M."/>
            <person name="Hauser L."/>
            <person name="Markowitz V."/>
            <person name="Cheng J.-F."/>
            <person name="Hugenholtz P."/>
            <person name="Woyke T."/>
            <person name="Wu D."/>
            <person name="Brambilla E."/>
            <person name="Klenk H.-P."/>
            <person name="Eisen J.A."/>
        </authorList>
    </citation>
    <scope>NUCLEOTIDE SEQUENCE [LARGE SCALE GENOMIC DNA]</scope>
    <source>
        <strain evidence="4">DSM 18391 / NRRL B-41598 / KBS 63</strain>
    </source>
</reference>
<dbReference type="Pfam" id="PF04909">
    <property type="entry name" value="Amidohydro_2"/>
    <property type="match status" value="1"/>
</dbReference>
<evidence type="ECO:0000313" key="3">
    <source>
        <dbReference type="EMBL" id="AFL89155.1"/>
    </source>
</evidence>
<dbReference type="SUPFAM" id="SSF51556">
    <property type="entry name" value="Metallo-dependent hydrolases"/>
    <property type="match status" value="1"/>
</dbReference>
<dbReference type="GO" id="GO:0016787">
    <property type="term" value="F:hydrolase activity"/>
    <property type="evidence" value="ECO:0007669"/>
    <property type="project" value="UniProtKB-KW"/>
</dbReference>
<protein>
    <submittedName>
        <fullName evidence="3">Putative TIM-barrel fold metal-dependent hydrolase, COG3618</fullName>
    </submittedName>
</protein>
<dbReference type="STRING" id="926566.Terro_2920"/>
<dbReference type="PATRIC" id="fig|926566.3.peg.2912"/>
<gene>
    <name evidence="3" type="ordered locus">Terro_2920</name>
</gene>
<name>I3ZIT7_TERRK</name>
<dbReference type="PANTHER" id="PTHR43569">
    <property type="entry name" value="AMIDOHYDROLASE"/>
    <property type="match status" value="1"/>
</dbReference>
<dbReference type="InterPro" id="IPR052350">
    <property type="entry name" value="Metallo-dep_Lactonases"/>
</dbReference>
<keyword evidence="3" id="KW-0378">Hydrolase</keyword>
<dbReference type="PANTHER" id="PTHR43569:SF2">
    <property type="entry name" value="AMIDOHYDROLASE-RELATED DOMAIN-CONTAINING PROTEIN"/>
    <property type="match status" value="1"/>
</dbReference>
<dbReference type="eggNOG" id="COG3618">
    <property type="taxonomic scope" value="Bacteria"/>
</dbReference>
<dbReference type="AlphaFoldDB" id="I3ZIT7"/>